<dbReference type="GO" id="GO:0032259">
    <property type="term" value="P:methylation"/>
    <property type="evidence" value="ECO:0007669"/>
    <property type="project" value="UniProtKB-KW"/>
</dbReference>
<keyword evidence="4" id="KW-1185">Reference proteome</keyword>
<feature type="region of interest" description="Disordered" evidence="1">
    <location>
        <begin position="288"/>
        <end position="307"/>
    </location>
</feature>
<sequence>MVSPVGGAPLRPHGPGLLFDGERLWPVVAGIPWLRAGREELRERAVRRIEEGDPDGAAVALLADTDDWWDGPIPPPGRLRAALKATTLREAVVLLGLGRVGDYFLHRWSDPTWLAVLALTAHHPPGRRPVLELACGTGHLLRELALRGHRDLTGIDVVFAKLWLARRFVVPEARLVCADLTAPWPLRPHGPAYVTCHDALYFLPHKREVVDRALRYADGGAVVLGHCHNALVPGPSAGLPLDPAGWRSLLPGAVCYDDADLTRALLDGAAPRPRPVADLAHCEALALADAPPPPPGQGLPSPARPVPGRPLRLNPLYRDGLLHWPSPRWRDEYGRDAAGYLPSRVVLSPALLADARAGRLTPEVAGLARRRVLLDLPERW</sequence>
<dbReference type="OrthoDB" id="9811589at2"/>
<evidence type="ECO:0000259" key="2">
    <source>
        <dbReference type="Pfam" id="PF13649"/>
    </source>
</evidence>
<dbReference type="SUPFAM" id="SSF53335">
    <property type="entry name" value="S-adenosyl-L-methionine-dependent methyltransferases"/>
    <property type="match status" value="1"/>
</dbReference>
<keyword evidence="3" id="KW-0489">Methyltransferase</keyword>
<evidence type="ECO:0000313" key="3">
    <source>
        <dbReference type="EMBL" id="MTE17635.1"/>
    </source>
</evidence>
<feature type="compositionally biased region" description="Pro residues" evidence="1">
    <location>
        <begin position="290"/>
        <end position="307"/>
    </location>
</feature>
<proteinExistence type="predicted"/>
<feature type="domain" description="Methyltransferase" evidence="2">
    <location>
        <begin position="130"/>
        <end position="215"/>
    </location>
</feature>
<organism evidence="3 4">
    <name type="scientific">Streptomyces taklimakanensis</name>
    <dbReference type="NCBI Taxonomy" id="2569853"/>
    <lineage>
        <taxon>Bacteria</taxon>
        <taxon>Bacillati</taxon>
        <taxon>Actinomycetota</taxon>
        <taxon>Actinomycetes</taxon>
        <taxon>Kitasatosporales</taxon>
        <taxon>Streptomycetaceae</taxon>
        <taxon>Streptomyces</taxon>
    </lineage>
</organism>
<dbReference type="InterPro" id="IPR041698">
    <property type="entry name" value="Methyltransf_25"/>
</dbReference>
<dbReference type="Gene3D" id="3.40.50.150">
    <property type="entry name" value="Vaccinia Virus protein VP39"/>
    <property type="match status" value="1"/>
</dbReference>
<dbReference type="GO" id="GO:0008168">
    <property type="term" value="F:methyltransferase activity"/>
    <property type="evidence" value="ECO:0007669"/>
    <property type="project" value="UniProtKB-KW"/>
</dbReference>
<accession>A0A6G2B5U0</accession>
<evidence type="ECO:0000313" key="4">
    <source>
        <dbReference type="Proteomes" id="UP000473014"/>
    </source>
</evidence>
<dbReference type="CDD" id="cd02440">
    <property type="entry name" value="AdoMet_MTases"/>
    <property type="match status" value="1"/>
</dbReference>
<dbReference type="InterPro" id="IPR029063">
    <property type="entry name" value="SAM-dependent_MTases_sf"/>
</dbReference>
<dbReference type="Proteomes" id="UP000473014">
    <property type="component" value="Unassembled WGS sequence"/>
</dbReference>
<gene>
    <name evidence="3" type="ORF">F0L17_00490</name>
</gene>
<dbReference type="EMBL" id="WIXO01000001">
    <property type="protein sequence ID" value="MTE17635.1"/>
    <property type="molecule type" value="Genomic_DNA"/>
</dbReference>
<protein>
    <submittedName>
        <fullName evidence="3">Methyltransferase domain-containing protein</fullName>
    </submittedName>
</protein>
<keyword evidence="3" id="KW-0808">Transferase</keyword>
<dbReference type="Pfam" id="PF13649">
    <property type="entry name" value="Methyltransf_25"/>
    <property type="match status" value="1"/>
</dbReference>
<evidence type="ECO:0000256" key="1">
    <source>
        <dbReference type="SAM" id="MobiDB-lite"/>
    </source>
</evidence>
<comment type="caution">
    <text evidence="3">The sequence shown here is derived from an EMBL/GenBank/DDBJ whole genome shotgun (WGS) entry which is preliminary data.</text>
</comment>
<reference evidence="3 4" key="1">
    <citation type="submission" date="2019-11" db="EMBL/GenBank/DDBJ databases">
        <authorList>
            <person name="Yuan L."/>
        </authorList>
    </citation>
    <scope>NUCLEOTIDE SEQUENCE [LARGE SCALE GENOMIC DNA]</scope>
    <source>
        <strain evidence="3 4">TRM43335</strain>
    </source>
</reference>
<dbReference type="AlphaFoldDB" id="A0A6G2B5U0"/>
<name>A0A6G2B5U0_9ACTN</name>